<comment type="caution">
    <text evidence="2">The sequence shown here is derived from an EMBL/GenBank/DDBJ whole genome shotgun (WGS) entry which is preliminary data.</text>
</comment>
<organism evidence="2 3">
    <name type="scientific">Cardiocondyla obscurior</name>
    <dbReference type="NCBI Taxonomy" id="286306"/>
    <lineage>
        <taxon>Eukaryota</taxon>
        <taxon>Metazoa</taxon>
        <taxon>Ecdysozoa</taxon>
        <taxon>Arthropoda</taxon>
        <taxon>Hexapoda</taxon>
        <taxon>Insecta</taxon>
        <taxon>Pterygota</taxon>
        <taxon>Neoptera</taxon>
        <taxon>Endopterygota</taxon>
        <taxon>Hymenoptera</taxon>
        <taxon>Apocrita</taxon>
        <taxon>Aculeata</taxon>
        <taxon>Formicoidea</taxon>
        <taxon>Formicidae</taxon>
        <taxon>Myrmicinae</taxon>
        <taxon>Cardiocondyla</taxon>
    </lineage>
</organism>
<feature type="region of interest" description="Disordered" evidence="1">
    <location>
        <begin position="1"/>
        <end position="28"/>
    </location>
</feature>
<accession>A0AAW2FJA6</accession>
<feature type="compositionally biased region" description="Basic and acidic residues" evidence="1">
    <location>
        <begin position="1"/>
        <end position="16"/>
    </location>
</feature>
<protein>
    <submittedName>
        <fullName evidence="2">Uncharacterized protein</fullName>
    </submittedName>
</protein>
<reference evidence="2 3" key="1">
    <citation type="submission" date="2023-03" db="EMBL/GenBank/DDBJ databases">
        <title>High recombination rates correlate with genetic variation in Cardiocondyla obscurior ants.</title>
        <authorList>
            <person name="Errbii M."/>
        </authorList>
    </citation>
    <scope>NUCLEOTIDE SEQUENCE [LARGE SCALE GENOMIC DNA]</scope>
    <source>
        <strain evidence="2">Alpha-2009</strain>
        <tissue evidence="2">Whole body</tissue>
    </source>
</reference>
<name>A0AAW2FJA6_9HYME</name>
<dbReference type="EMBL" id="JADYXP020000011">
    <property type="protein sequence ID" value="KAL0114836.1"/>
    <property type="molecule type" value="Genomic_DNA"/>
</dbReference>
<evidence type="ECO:0000256" key="1">
    <source>
        <dbReference type="SAM" id="MobiDB-lite"/>
    </source>
</evidence>
<dbReference type="AlphaFoldDB" id="A0AAW2FJA6"/>
<proteinExistence type="predicted"/>
<evidence type="ECO:0000313" key="3">
    <source>
        <dbReference type="Proteomes" id="UP001430953"/>
    </source>
</evidence>
<gene>
    <name evidence="2" type="ORF">PUN28_011881</name>
</gene>
<sequence>MEIENERQLSPCDKETAAQQQPPPHPKLILNIQRNETGHHAVLQEPAETSVKLYPHFWIFEKKKGVLNLFRRVLEFLIVSRRSSAL</sequence>
<keyword evidence="3" id="KW-1185">Reference proteome</keyword>
<evidence type="ECO:0000313" key="2">
    <source>
        <dbReference type="EMBL" id="KAL0114836.1"/>
    </source>
</evidence>
<dbReference type="Proteomes" id="UP001430953">
    <property type="component" value="Unassembled WGS sequence"/>
</dbReference>